<dbReference type="EnsemblPlants" id="OB09G14080.1">
    <property type="protein sequence ID" value="OB09G14080.1"/>
    <property type="gene ID" value="OB09G14080"/>
</dbReference>
<dbReference type="InterPro" id="IPR011333">
    <property type="entry name" value="SKP1/BTB/POZ_sf"/>
</dbReference>
<dbReference type="GO" id="GO:0005634">
    <property type="term" value="C:nucleus"/>
    <property type="evidence" value="ECO:0007669"/>
    <property type="project" value="UniProtKB-SubCell"/>
</dbReference>
<feature type="region of interest" description="Disordered" evidence="6">
    <location>
        <begin position="362"/>
        <end position="389"/>
    </location>
</feature>
<evidence type="ECO:0000256" key="1">
    <source>
        <dbReference type="ARBA" id="ARBA00004123"/>
    </source>
</evidence>
<dbReference type="eggNOG" id="KOG1987">
    <property type="taxonomic scope" value="Eukaryota"/>
</dbReference>
<reference evidence="8" key="2">
    <citation type="submission" date="2013-04" db="UniProtKB">
        <authorList>
            <consortium name="EnsemblPlants"/>
        </authorList>
    </citation>
    <scope>IDENTIFICATION</scope>
</reference>
<dbReference type="KEGG" id="obr:102718583"/>
<evidence type="ECO:0000313" key="9">
    <source>
        <dbReference type="Proteomes" id="UP000006038"/>
    </source>
</evidence>
<dbReference type="PROSITE" id="PS50097">
    <property type="entry name" value="BTB"/>
    <property type="match status" value="1"/>
</dbReference>
<dbReference type="OrthoDB" id="583614at2759"/>
<keyword evidence="4" id="KW-0833">Ubl conjugation pathway</keyword>
<dbReference type="Gene3D" id="3.30.710.10">
    <property type="entry name" value="Potassium Channel Kv1.1, Chain A"/>
    <property type="match status" value="1"/>
</dbReference>
<dbReference type="Proteomes" id="UP000006038">
    <property type="component" value="Chromosome 9"/>
</dbReference>
<keyword evidence="9" id="KW-1185">Reference proteome</keyword>
<dbReference type="InterPro" id="IPR056423">
    <property type="entry name" value="BACK_BPM_SPOP"/>
</dbReference>
<dbReference type="SMART" id="SM00225">
    <property type="entry name" value="BTB"/>
    <property type="match status" value="1"/>
</dbReference>
<sequence length="389" mass="41906">MADYHRAVVVDCDDDDAPCKIFGGGDDRHFTFSVDYEAAMQFDAGTRLRTACRIGEVYRCEASFQFLHKPAPEENRVGLAVLVSGPISHPAGVHRIMVDIVLLGNTKSVAMQPPAVRSKVIPLPAGGDGGCKAACGLLVLTDYLEANCLHDGTMVALFSVSFVEGLPPCLSHDSLGHRLAAMAREQDLTDVCFDVGGERFSAHRTVMAAQSEVFRALLLGPMAESKMATVPIRGISASTFRHMLHYIYCNELPAACSDGGPGHAKGAAAELQRLLVAADMYGLETLKQMCEDTLCAGVGMDTVTSALALTKSGSYPKLRASCIEFLSTTQLFTVATTDELCEVARTYPGVLAEIRDMYNVPPLPKRPCRRSSPEKTPSSTDEDTHNLEE</sequence>
<dbReference type="OMA" id="ETCEEMM"/>
<evidence type="ECO:0000313" key="8">
    <source>
        <dbReference type="EnsemblPlants" id="OB09G14080.1"/>
    </source>
</evidence>
<evidence type="ECO:0000256" key="5">
    <source>
        <dbReference type="ARBA" id="ARBA00023242"/>
    </source>
</evidence>
<dbReference type="GeneID" id="102718583"/>
<name>J3MWM9_ORYBR</name>
<dbReference type="AlphaFoldDB" id="J3MWM9"/>
<dbReference type="Pfam" id="PF00651">
    <property type="entry name" value="BTB"/>
    <property type="match status" value="1"/>
</dbReference>
<evidence type="ECO:0000256" key="6">
    <source>
        <dbReference type="SAM" id="MobiDB-lite"/>
    </source>
</evidence>
<dbReference type="RefSeq" id="XP_006661135.1">
    <property type="nucleotide sequence ID" value="XM_006661072.1"/>
</dbReference>
<dbReference type="PANTHER" id="PTHR24413">
    <property type="entry name" value="SPECKLE-TYPE POZ PROTEIN"/>
    <property type="match status" value="1"/>
</dbReference>
<keyword evidence="5" id="KW-0539">Nucleus</keyword>
<accession>J3MWM9</accession>
<dbReference type="HOGENOM" id="CLU_004253_2_2_1"/>
<evidence type="ECO:0000256" key="2">
    <source>
        <dbReference type="ARBA" id="ARBA00004906"/>
    </source>
</evidence>
<dbReference type="InterPro" id="IPR000210">
    <property type="entry name" value="BTB/POZ_dom"/>
</dbReference>
<gene>
    <name evidence="8" type="primary">LOC102718583</name>
</gene>
<evidence type="ECO:0000256" key="3">
    <source>
        <dbReference type="ARBA" id="ARBA00010846"/>
    </source>
</evidence>
<proteinExistence type="inferred from homology"/>
<evidence type="ECO:0000256" key="4">
    <source>
        <dbReference type="ARBA" id="ARBA00022786"/>
    </source>
</evidence>
<organism evidence="8">
    <name type="scientific">Oryza brachyantha</name>
    <name type="common">malo sina</name>
    <dbReference type="NCBI Taxonomy" id="4533"/>
    <lineage>
        <taxon>Eukaryota</taxon>
        <taxon>Viridiplantae</taxon>
        <taxon>Streptophyta</taxon>
        <taxon>Embryophyta</taxon>
        <taxon>Tracheophyta</taxon>
        <taxon>Spermatophyta</taxon>
        <taxon>Magnoliopsida</taxon>
        <taxon>Liliopsida</taxon>
        <taxon>Poales</taxon>
        <taxon>Poaceae</taxon>
        <taxon>BOP clade</taxon>
        <taxon>Oryzoideae</taxon>
        <taxon>Oryzeae</taxon>
        <taxon>Oryzinae</taxon>
        <taxon>Oryza</taxon>
    </lineage>
</organism>
<comment type="subcellular location">
    <subcellularLocation>
        <location evidence="1">Nucleus</location>
    </subcellularLocation>
</comment>
<dbReference type="Gramene" id="OB09G14080.1">
    <property type="protein sequence ID" value="OB09G14080.1"/>
    <property type="gene ID" value="OB09G14080"/>
</dbReference>
<feature type="domain" description="BTB" evidence="7">
    <location>
        <begin position="189"/>
        <end position="256"/>
    </location>
</feature>
<dbReference type="STRING" id="4533.J3MWM9"/>
<comment type="similarity">
    <text evidence="3">Belongs to the Tdpoz family.</text>
</comment>
<evidence type="ECO:0000259" key="7">
    <source>
        <dbReference type="PROSITE" id="PS50097"/>
    </source>
</evidence>
<dbReference type="Pfam" id="PF24570">
    <property type="entry name" value="BACK_BPM_SPOP"/>
    <property type="match status" value="1"/>
</dbReference>
<dbReference type="SUPFAM" id="SSF54695">
    <property type="entry name" value="POZ domain"/>
    <property type="match status" value="1"/>
</dbReference>
<protein>
    <recommendedName>
        <fullName evidence="7">BTB domain-containing protein</fullName>
    </recommendedName>
</protein>
<reference evidence="8" key="1">
    <citation type="journal article" date="2013" name="Nat. Commun.">
        <title>Whole-genome sequencing of Oryza brachyantha reveals mechanisms underlying Oryza genome evolution.</title>
        <authorList>
            <person name="Chen J."/>
            <person name="Huang Q."/>
            <person name="Gao D."/>
            <person name="Wang J."/>
            <person name="Lang Y."/>
            <person name="Liu T."/>
            <person name="Li B."/>
            <person name="Bai Z."/>
            <person name="Luis Goicoechea J."/>
            <person name="Liang C."/>
            <person name="Chen C."/>
            <person name="Zhang W."/>
            <person name="Sun S."/>
            <person name="Liao Y."/>
            <person name="Zhang X."/>
            <person name="Yang L."/>
            <person name="Song C."/>
            <person name="Wang M."/>
            <person name="Shi J."/>
            <person name="Liu G."/>
            <person name="Liu J."/>
            <person name="Zhou H."/>
            <person name="Zhou W."/>
            <person name="Yu Q."/>
            <person name="An N."/>
            <person name="Chen Y."/>
            <person name="Cai Q."/>
            <person name="Wang B."/>
            <person name="Liu B."/>
            <person name="Min J."/>
            <person name="Huang Y."/>
            <person name="Wu H."/>
            <person name="Li Z."/>
            <person name="Zhang Y."/>
            <person name="Yin Y."/>
            <person name="Song W."/>
            <person name="Jiang J."/>
            <person name="Jackson S.A."/>
            <person name="Wing R.A."/>
            <person name="Wang J."/>
            <person name="Chen M."/>
        </authorList>
    </citation>
    <scope>NUCLEOTIDE SEQUENCE [LARGE SCALE GENOMIC DNA]</scope>
    <source>
        <strain evidence="8">cv. IRGC 101232</strain>
    </source>
</reference>
<comment type="pathway">
    <text evidence="2">Protein modification; protein ubiquitination.</text>
</comment>